<comment type="caution">
    <text evidence="1">The sequence shown here is derived from an EMBL/GenBank/DDBJ whole genome shotgun (WGS) entry which is preliminary data.</text>
</comment>
<evidence type="ECO:0000313" key="2">
    <source>
        <dbReference type="Proteomes" id="UP000482487"/>
    </source>
</evidence>
<dbReference type="Proteomes" id="UP000482487">
    <property type="component" value="Unassembled WGS sequence"/>
</dbReference>
<keyword evidence="2" id="KW-1185">Reference proteome</keyword>
<dbReference type="AlphaFoldDB" id="A0A7C9NJU1"/>
<name>A0A7C9NJU1_9BACT</name>
<dbReference type="OrthoDB" id="9810361at2"/>
<sequence>MDIRFASLPDGYALTVALGPGQEITCRISPPPGRVAFVDILPDVFAVADAMLAQAARQAAERGQAVTCTAGCALCCRHLVAVSDHEALLAAHMIGLLPDETQTRIRQAFQTTVARLEAHGLLAELLDSHANSFADRNRIVAVQRRYWEMQLPCPFLLDERCAIYPYRPLLCRQYLATSPPVQCHGSFLADHLVHKLPLAYDLASAAASFDGLRAQMSRPVPLPALLLVNGLLQRHTPPQTTATAMLTAFLRHTADHFSR</sequence>
<dbReference type="Pfam" id="PF03692">
    <property type="entry name" value="CxxCxxCC"/>
    <property type="match status" value="1"/>
</dbReference>
<dbReference type="EMBL" id="WVUD01000016">
    <property type="protein sequence ID" value="MYL83536.1"/>
    <property type="molecule type" value="Genomic_DNA"/>
</dbReference>
<evidence type="ECO:0000313" key="1">
    <source>
        <dbReference type="EMBL" id="MYL83536.1"/>
    </source>
</evidence>
<proteinExistence type="predicted"/>
<dbReference type="RefSeq" id="WP_160960885.1">
    <property type="nucleotide sequence ID" value="NZ_WVUD01000016.1"/>
</dbReference>
<reference evidence="1 2" key="1">
    <citation type="submission" date="2020-01" db="EMBL/GenBank/DDBJ databases">
        <title>Genome sequence of Desulfovibrio aerotolerans DSM 16695(T).</title>
        <authorList>
            <person name="Karnachuk O."/>
            <person name="Avakyan M."/>
            <person name="Mardanov A."/>
            <person name="Kadnikov V."/>
            <person name="Ravin N."/>
        </authorList>
    </citation>
    <scope>NUCLEOTIDE SEQUENCE [LARGE SCALE GENOMIC DNA]</scope>
    <source>
        <strain evidence="1 2">DSM 16695</strain>
    </source>
</reference>
<evidence type="ECO:0008006" key="3">
    <source>
        <dbReference type="Google" id="ProtNLM"/>
    </source>
</evidence>
<protein>
    <recommendedName>
        <fullName evidence="3">YkgJ family cysteine cluster protein</fullName>
    </recommendedName>
</protein>
<dbReference type="InterPro" id="IPR005358">
    <property type="entry name" value="Puta_zinc/iron-chelating_dom"/>
</dbReference>
<gene>
    <name evidence="1" type="ORF">GTA51_10415</name>
</gene>
<accession>A0A7C9NJU1</accession>
<organism evidence="1 2">
    <name type="scientific">Solidesulfovibrio aerotolerans</name>
    <dbReference type="NCBI Taxonomy" id="295255"/>
    <lineage>
        <taxon>Bacteria</taxon>
        <taxon>Pseudomonadati</taxon>
        <taxon>Thermodesulfobacteriota</taxon>
        <taxon>Desulfovibrionia</taxon>
        <taxon>Desulfovibrionales</taxon>
        <taxon>Desulfovibrionaceae</taxon>
        <taxon>Solidesulfovibrio</taxon>
    </lineage>
</organism>